<dbReference type="PANTHER" id="PTHR30006">
    <property type="entry name" value="THIAMINE-BINDING PERIPLASMIC PROTEIN-RELATED"/>
    <property type="match status" value="1"/>
</dbReference>
<dbReference type="Gene3D" id="3.40.190.10">
    <property type="entry name" value="Periplasmic binding protein-like II"/>
    <property type="match status" value="2"/>
</dbReference>
<proteinExistence type="predicted"/>
<dbReference type="Pfam" id="PF13343">
    <property type="entry name" value="SBP_bac_6"/>
    <property type="match status" value="1"/>
</dbReference>
<dbReference type="PANTHER" id="PTHR30006:SF25">
    <property type="entry name" value="PHOSPHOGLYCERATE TRANSPORT REGULATORY PROTEIN PGTC"/>
    <property type="match status" value="1"/>
</dbReference>
<dbReference type="Proteomes" id="UP000319523">
    <property type="component" value="Unassembled WGS sequence"/>
</dbReference>
<organism evidence="3 4">
    <name type="scientific">Mixta tenebrionis</name>
    <dbReference type="NCBI Taxonomy" id="2562439"/>
    <lineage>
        <taxon>Bacteria</taxon>
        <taxon>Pseudomonadati</taxon>
        <taxon>Pseudomonadota</taxon>
        <taxon>Gammaproteobacteria</taxon>
        <taxon>Enterobacterales</taxon>
        <taxon>Erwiniaceae</taxon>
        <taxon>Mixta</taxon>
    </lineage>
</organism>
<dbReference type="OrthoDB" id="305758at2"/>
<protein>
    <submittedName>
        <fullName evidence="3">Phosphoglycerate transport regulator PgtC</fullName>
    </submittedName>
</protein>
<dbReference type="AlphaFoldDB" id="A0A506V0H9"/>
<name>A0A506V0H9_9GAMM</name>
<feature type="chain" id="PRO_5021261427" evidence="2">
    <location>
        <begin position="34"/>
        <end position="423"/>
    </location>
</feature>
<evidence type="ECO:0000256" key="2">
    <source>
        <dbReference type="SAM" id="SignalP"/>
    </source>
</evidence>
<evidence type="ECO:0000313" key="4">
    <source>
        <dbReference type="Proteomes" id="UP000319523"/>
    </source>
</evidence>
<sequence>MNGITSVWLRQPAVAGKAALLLLISTLCRPSAAQNNELVMATTFSPGTTAWIIQRWQREPGAVRIRTLNRTSASLEQLLDAENRENVDLLLTSSPMLLQHLQEHRKLALFDGIAPASQRLVPESIRSTAVAVAISGFGLLVNRPALAARNLPAPGDWDDLTAARYQGTLLMSSPSRSDTNHLMVESLLQQQGWTQGWQTLLASAGNLVTISSRSFGVADKIKSGLGMAGPVIDNYANLLLDDARLAFAYFPQTAVAPTYVAVLNNSQHAGEARRFIRYLLSPEGQRMLADANTGKYPVTPLAADNPRAAQQRVLLARSPLNYRLILKRQRLVQRMFDTAISFRLAQLKDVWRALHSAEARVKRPLPEIRALLTRIPVDAASSEDEAWLAQFDNKSFAEQQMMAWQRWFLDNQRQAILKLEELK</sequence>
<evidence type="ECO:0000256" key="1">
    <source>
        <dbReference type="ARBA" id="ARBA00022729"/>
    </source>
</evidence>
<reference evidence="3 4" key="1">
    <citation type="submission" date="2019-06" db="EMBL/GenBank/DDBJ databases">
        <authorList>
            <person name="Yang Y."/>
        </authorList>
    </citation>
    <scope>NUCLEOTIDE SEQUENCE [LARGE SCALE GENOMIC DNA]</scope>
    <source>
        <strain evidence="3 4">BIT-26</strain>
    </source>
</reference>
<comment type="caution">
    <text evidence="3">The sequence shown here is derived from an EMBL/GenBank/DDBJ whole genome shotgun (WGS) entry which is preliminary data.</text>
</comment>
<accession>A0A506V0H9</accession>
<dbReference type="SUPFAM" id="SSF53850">
    <property type="entry name" value="Periplasmic binding protein-like II"/>
    <property type="match status" value="1"/>
</dbReference>
<keyword evidence="1 2" id="KW-0732">Signal</keyword>
<feature type="signal peptide" evidence="2">
    <location>
        <begin position="1"/>
        <end position="33"/>
    </location>
</feature>
<keyword evidence="4" id="KW-1185">Reference proteome</keyword>
<gene>
    <name evidence="3" type="primary">pgtC</name>
    <name evidence="3" type="ORF">FKM52_19245</name>
</gene>
<evidence type="ECO:0000313" key="3">
    <source>
        <dbReference type="EMBL" id="TPW39254.1"/>
    </source>
</evidence>
<dbReference type="EMBL" id="VHQI01000016">
    <property type="protein sequence ID" value="TPW39254.1"/>
    <property type="molecule type" value="Genomic_DNA"/>
</dbReference>
<dbReference type="GO" id="GO:0030288">
    <property type="term" value="C:outer membrane-bounded periplasmic space"/>
    <property type="evidence" value="ECO:0007669"/>
    <property type="project" value="TreeGrafter"/>
</dbReference>